<dbReference type="GO" id="GO:0005319">
    <property type="term" value="F:lipid transporter activity"/>
    <property type="evidence" value="ECO:0007669"/>
    <property type="project" value="TreeGrafter"/>
</dbReference>
<dbReference type="KEGG" id="aaf:AURANDRAFT_32201"/>
<evidence type="ECO:0000256" key="1">
    <source>
        <dbReference type="ARBA" id="ARBA00022448"/>
    </source>
</evidence>
<dbReference type="Pfam" id="PF13304">
    <property type="entry name" value="AAA_21"/>
    <property type="match status" value="1"/>
</dbReference>
<dbReference type="Gene3D" id="3.40.50.300">
    <property type="entry name" value="P-loop containing nucleotide triphosphate hydrolases"/>
    <property type="match status" value="1"/>
</dbReference>
<dbReference type="PANTHER" id="PTHR19229:SF36">
    <property type="entry name" value="ATP-BINDING CASSETTE SUB-FAMILY A MEMBER 2"/>
    <property type="match status" value="1"/>
</dbReference>
<gene>
    <name evidence="4" type="ORF">AURANDRAFT_32201</name>
</gene>
<keyword evidence="1" id="KW-0813">Transport</keyword>
<dbReference type="SUPFAM" id="SSF52540">
    <property type="entry name" value="P-loop containing nucleoside triphosphate hydrolases"/>
    <property type="match status" value="1"/>
</dbReference>
<dbReference type="InterPro" id="IPR026082">
    <property type="entry name" value="ABCA"/>
</dbReference>
<dbReference type="GO" id="GO:0016020">
    <property type="term" value="C:membrane"/>
    <property type="evidence" value="ECO:0007669"/>
    <property type="project" value="InterPro"/>
</dbReference>
<dbReference type="Proteomes" id="UP000002729">
    <property type="component" value="Unassembled WGS sequence"/>
</dbReference>
<dbReference type="OrthoDB" id="10255969at2759"/>
<dbReference type="GO" id="GO:0140359">
    <property type="term" value="F:ABC-type transporter activity"/>
    <property type="evidence" value="ECO:0007669"/>
    <property type="project" value="InterPro"/>
</dbReference>
<sequence>LGAELSGGQKRKLSTSIALAGGSRFIILDEPTAGMDPVARRELWTLLRSVRVGRSLLLTTHHMDEAEALGDRVAIMSSGKIRTCGTVPFLKRTFG</sequence>
<dbReference type="GeneID" id="20221104"/>
<proteinExistence type="predicted"/>
<evidence type="ECO:0000313" key="5">
    <source>
        <dbReference type="Proteomes" id="UP000002729"/>
    </source>
</evidence>
<feature type="domain" description="ATPase AAA-type core" evidence="3">
    <location>
        <begin position="4"/>
        <end position="62"/>
    </location>
</feature>
<keyword evidence="2" id="KW-0677">Repeat</keyword>
<dbReference type="InterPro" id="IPR003959">
    <property type="entry name" value="ATPase_AAA_core"/>
</dbReference>
<dbReference type="GO" id="GO:0016887">
    <property type="term" value="F:ATP hydrolysis activity"/>
    <property type="evidence" value="ECO:0007669"/>
    <property type="project" value="InterPro"/>
</dbReference>
<dbReference type="PANTHER" id="PTHR19229">
    <property type="entry name" value="ATP-BINDING CASSETTE TRANSPORTER SUBFAMILY A ABCA"/>
    <property type="match status" value="1"/>
</dbReference>
<organism evidence="5">
    <name type="scientific">Aureococcus anophagefferens</name>
    <name type="common">Harmful bloom alga</name>
    <dbReference type="NCBI Taxonomy" id="44056"/>
    <lineage>
        <taxon>Eukaryota</taxon>
        <taxon>Sar</taxon>
        <taxon>Stramenopiles</taxon>
        <taxon>Ochrophyta</taxon>
        <taxon>Pelagophyceae</taxon>
        <taxon>Pelagomonadales</taxon>
        <taxon>Pelagomonadaceae</taxon>
        <taxon>Aureococcus</taxon>
    </lineage>
</organism>
<dbReference type="AlphaFoldDB" id="F0YJR3"/>
<feature type="non-terminal residue" evidence="4">
    <location>
        <position position="1"/>
    </location>
</feature>
<protein>
    <recommendedName>
        <fullName evidence="3">ATPase AAA-type core domain-containing protein</fullName>
    </recommendedName>
</protein>
<evidence type="ECO:0000259" key="3">
    <source>
        <dbReference type="Pfam" id="PF13304"/>
    </source>
</evidence>
<accession>F0YJR3</accession>
<name>F0YJR3_AURAN</name>
<dbReference type="RefSeq" id="XP_009040656.1">
    <property type="nucleotide sequence ID" value="XM_009042408.1"/>
</dbReference>
<dbReference type="InterPro" id="IPR027417">
    <property type="entry name" value="P-loop_NTPase"/>
</dbReference>
<reference evidence="4 5" key="1">
    <citation type="journal article" date="2011" name="Proc. Natl. Acad. Sci. U.S.A.">
        <title>Niche of harmful alga Aureococcus anophagefferens revealed through ecogenomics.</title>
        <authorList>
            <person name="Gobler C.J."/>
            <person name="Berry D.L."/>
            <person name="Dyhrman S.T."/>
            <person name="Wilhelm S.W."/>
            <person name="Salamov A."/>
            <person name="Lobanov A.V."/>
            <person name="Zhang Y."/>
            <person name="Collier J.L."/>
            <person name="Wurch L.L."/>
            <person name="Kustka A.B."/>
            <person name="Dill B.D."/>
            <person name="Shah M."/>
            <person name="VerBerkmoes N.C."/>
            <person name="Kuo A."/>
            <person name="Terry A."/>
            <person name="Pangilinan J."/>
            <person name="Lindquist E.A."/>
            <person name="Lucas S."/>
            <person name="Paulsen I.T."/>
            <person name="Hattenrath-Lehmann T.K."/>
            <person name="Talmage S.C."/>
            <person name="Walker E.A."/>
            <person name="Koch F."/>
            <person name="Burson A.M."/>
            <person name="Marcoval M.A."/>
            <person name="Tang Y.Z."/>
            <person name="Lecleir G.R."/>
            <person name="Coyne K.J."/>
            <person name="Berg G.M."/>
            <person name="Bertrand E.M."/>
            <person name="Saito M.A."/>
            <person name="Gladyshev V.N."/>
            <person name="Grigoriev I.V."/>
        </authorList>
    </citation>
    <scope>NUCLEOTIDE SEQUENCE [LARGE SCALE GENOMIC DNA]</scope>
    <source>
        <strain evidence="5">CCMP 1984</strain>
    </source>
</reference>
<dbReference type="eggNOG" id="KOG0059">
    <property type="taxonomic scope" value="Eukaryota"/>
</dbReference>
<evidence type="ECO:0000256" key="2">
    <source>
        <dbReference type="ARBA" id="ARBA00022737"/>
    </source>
</evidence>
<feature type="non-terminal residue" evidence="4">
    <location>
        <position position="95"/>
    </location>
</feature>
<dbReference type="InParanoid" id="F0YJR3"/>
<keyword evidence="5" id="KW-1185">Reference proteome</keyword>
<dbReference type="GO" id="GO:0005524">
    <property type="term" value="F:ATP binding"/>
    <property type="evidence" value="ECO:0007669"/>
    <property type="project" value="InterPro"/>
</dbReference>
<dbReference type="EMBL" id="GL833149">
    <property type="protein sequence ID" value="EGB04549.1"/>
    <property type="molecule type" value="Genomic_DNA"/>
</dbReference>
<evidence type="ECO:0000313" key="4">
    <source>
        <dbReference type="EMBL" id="EGB04549.1"/>
    </source>
</evidence>